<organism evidence="2 3">
    <name type="scientific">Paenibacillus apii</name>
    <dbReference type="NCBI Taxonomy" id="1850370"/>
    <lineage>
        <taxon>Bacteria</taxon>
        <taxon>Bacillati</taxon>
        <taxon>Bacillota</taxon>
        <taxon>Bacilli</taxon>
        <taxon>Bacillales</taxon>
        <taxon>Paenibacillaceae</taxon>
        <taxon>Paenibacillus</taxon>
    </lineage>
</organism>
<protein>
    <submittedName>
        <fullName evidence="2">ABC-2 transporter permease</fullName>
    </submittedName>
</protein>
<feature type="transmembrane region" description="Helical" evidence="1">
    <location>
        <begin position="37"/>
        <end position="58"/>
    </location>
</feature>
<evidence type="ECO:0000313" key="3">
    <source>
        <dbReference type="Proteomes" id="UP000480151"/>
    </source>
</evidence>
<reference evidence="2 3" key="1">
    <citation type="submission" date="2020-02" db="EMBL/GenBank/DDBJ databases">
        <authorList>
            <person name="Gao J."/>
            <person name="Sun J."/>
        </authorList>
    </citation>
    <scope>NUCLEOTIDE SEQUENCE [LARGE SCALE GENOMIC DNA]</scope>
    <source>
        <strain evidence="2 3">7124</strain>
    </source>
</reference>
<dbReference type="EMBL" id="JAAKGU010000001">
    <property type="protein sequence ID" value="NGM80861.1"/>
    <property type="molecule type" value="Genomic_DNA"/>
</dbReference>
<feature type="transmembrane region" description="Helical" evidence="1">
    <location>
        <begin position="148"/>
        <end position="169"/>
    </location>
</feature>
<proteinExistence type="predicted"/>
<keyword evidence="1" id="KW-0812">Transmembrane</keyword>
<keyword evidence="1" id="KW-1133">Transmembrane helix</keyword>
<keyword evidence="3" id="KW-1185">Reference proteome</keyword>
<accession>A0A6M1PKK9</accession>
<gene>
    <name evidence="2" type="ORF">G5B47_00390</name>
</gene>
<keyword evidence="1" id="KW-0472">Membrane</keyword>
<feature type="transmembrane region" description="Helical" evidence="1">
    <location>
        <begin position="189"/>
        <end position="211"/>
    </location>
</feature>
<feature type="transmembrane region" description="Helical" evidence="1">
    <location>
        <begin position="78"/>
        <end position="100"/>
    </location>
</feature>
<feature type="transmembrane region" description="Helical" evidence="1">
    <location>
        <begin position="12"/>
        <end position="31"/>
    </location>
</feature>
<dbReference type="InterPro" id="IPR025699">
    <property type="entry name" value="ABC2_memb-like"/>
</dbReference>
<comment type="caution">
    <text evidence="2">The sequence shown here is derived from an EMBL/GenBank/DDBJ whole genome shotgun (WGS) entry which is preliminary data.</text>
</comment>
<dbReference type="PANTHER" id="PTHR41309">
    <property type="entry name" value="MEMBRANE PROTEIN-RELATED"/>
    <property type="match status" value="1"/>
</dbReference>
<feature type="transmembrane region" description="Helical" evidence="1">
    <location>
        <begin position="120"/>
        <end position="141"/>
    </location>
</feature>
<dbReference type="RefSeq" id="WP_165093223.1">
    <property type="nucleotide sequence ID" value="NZ_JAAKGU010000001.1"/>
</dbReference>
<evidence type="ECO:0000313" key="2">
    <source>
        <dbReference type="EMBL" id="NGM80861.1"/>
    </source>
</evidence>
<dbReference type="Proteomes" id="UP000480151">
    <property type="component" value="Unassembled WGS sequence"/>
</dbReference>
<evidence type="ECO:0000256" key="1">
    <source>
        <dbReference type="SAM" id="Phobius"/>
    </source>
</evidence>
<name>A0A6M1PKK9_9BACL</name>
<dbReference type="PANTHER" id="PTHR41309:SF2">
    <property type="entry name" value="MEMBRANE PROTEIN"/>
    <property type="match status" value="1"/>
</dbReference>
<dbReference type="AlphaFoldDB" id="A0A6M1PKK9"/>
<dbReference type="Pfam" id="PF13346">
    <property type="entry name" value="ABC2_membrane_5"/>
    <property type="match status" value="1"/>
</dbReference>
<sequence length="216" mass="24049">MSNLVSLIRKDFMLSRNFLLFGVPYLMILSIMNAKSAQFGVSLFITFPAMMMLLTSCLQDIRNVNIRFSLSLPVHRRLIVASKYVSVLPFILIGVAFALVFNLALTQLGYGSVSMNWRELGVSILSVPLMASVYLPLFYWLGPKGAQYVNTAFFLGMFFGIMNLGGIFKAIPGLKTFILGTEGLGLEKWLVGGAIYIVFIAVSYLISLRLFTTRDL</sequence>